<sequence length="212" mass="22926">MTPFRTLTGIAAALPIANIDTDQVIPADYLKGTTRDGLGAGLFAPLRYDGEGRERCDFLLNREPWRRAEILVTLDNFGCGSSREHAPWALAGFGIRAILAPSFADIFRNNAFKNGLLPATLAPDAIARLLELAANPNSATFTVDLERQTVTTATGEEFAFDVPAERRDALLSGLDEIGRSLQLEDAIAAFEERHLATLPPIPAWPALAARLA</sequence>
<keyword evidence="8 10" id="KW-0456">Lyase</keyword>
<reference evidence="13" key="1">
    <citation type="journal article" date="2019" name="Int. J. Syst. Evol. Microbiol.">
        <title>The Global Catalogue of Microorganisms (GCM) 10K type strain sequencing project: providing services to taxonomists for standard genome sequencing and annotation.</title>
        <authorList>
            <consortium name="The Broad Institute Genomics Platform"/>
            <consortium name="The Broad Institute Genome Sequencing Center for Infectious Disease"/>
            <person name="Wu L."/>
            <person name="Ma J."/>
        </authorList>
    </citation>
    <scope>NUCLEOTIDE SEQUENCE [LARGE SCALE GENOMIC DNA]</scope>
    <source>
        <strain evidence="13">NBRC 102146</strain>
    </source>
</reference>
<evidence type="ECO:0000256" key="9">
    <source>
        <dbReference type="ARBA" id="ARBA00023304"/>
    </source>
</evidence>
<proteinExistence type="inferred from homology"/>
<dbReference type="HAMAP" id="MF_01031">
    <property type="entry name" value="LeuD_type1"/>
    <property type="match status" value="1"/>
</dbReference>
<evidence type="ECO:0000259" key="11">
    <source>
        <dbReference type="Pfam" id="PF00694"/>
    </source>
</evidence>
<comment type="similarity">
    <text evidence="4 10">Belongs to the LeuD family. LeuD type 1 subfamily.</text>
</comment>
<dbReference type="NCBIfam" id="NF002458">
    <property type="entry name" value="PRK01641.1"/>
    <property type="match status" value="1"/>
</dbReference>
<dbReference type="CDD" id="cd01577">
    <property type="entry name" value="IPMI_Swivel"/>
    <property type="match status" value="1"/>
</dbReference>
<keyword evidence="9 10" id="KW-0100">Branched-chain amino acid biosynthesis</keyword>
<keyword evidence="13" id="KW-1185">Reference proteome</keyword>
<dbReference type="NCBIfam" id="TIGR00171">
    <property type="entry name" value="leuD"/>
    <property type="match status" value="1"/>
</dbReference>
<dbReference type="SUPFAM" id="SSF52016">
    <property type="entry name" value="LeuD/IlvD-like"/>
    <property type="match status" value="1"/>
</dbReference>
<evidence type="ECO:0000256" key="3">
    <source>
        <dbReference type="ARBA" id="ARBA00004729"/>
    </source>
</evidence>
<evidence type="ECO:0000256" key="6">
    <source>
        <dbReference type="ARBA" id="ARBA00022430"/>
    </source>
</evidence>
<keyword evidence="6 10" id="KW-0432">Leucine biosynthesis</keyword>
<dbReference type="Gene3D" id="3.20.19.10">
    <property type="entry name" value="Aconitase, domain 4"/>
    <property type="match status" value="1"/>
</dbReference>
<dbReference type="InterPro" id="IPR015928">
    <property type="entry name" value="Aconitase/3IPM_dehydase_swvl"/>
</dbReference>
<feature type="domain" description="Aconitase A/isopropylmalate dehydratase small subunit swivel" evidence="11">
    <location>
        <begin position="1"/>
        <end position="122"/>
    </location>
</feature>
<evidence type="ECO:0000256" key="2">
    <source>
        <dbReference type="ARBA" id="ARBA00002695"/>
    </source>
</evidence>
<protein>
    <recommendedName>
        <fullName evidence="10">3-isopropylmalate dehydratase small subunit</fullName>
        <ecNumber evidence="10">4.2.1.33</ecNumber>
    </recommendedName>
    <alternativeName>
        <fullName evidence="10">Alpha-IPM isomerase</fullName>
        <shortName evidence="10">IPMI</shortName>
    </alternativeName>
    <alternativeName>
        <fullName evidence="10">Isopropylmalate isomerase</fullName>
    </alternativeName>
</protein>
<comment type="function">
    <text evidence="2 10">Catalyzes the isomerization between 2-isopropylmalate and 3-isopropylmalate, via the formation of 2-isopropylmaleate.</text>
</comment>
<evidence type="ECO:0000256" key="5">
    <source>
        <dbReference type="ARBA" id="ARBA00011271"/>
    </source>
</evidence>
<dbReference type="PANTHER" id="PTHR43345:SF5">
    <property type="entry name" value="3-ISOPROPYLMALATE DEHYDRATASE SMALL SUBUNIT"/>
    <property type="match status" value="1"/>
</dbReference>
<dbReference type="InterPro" id="IPR000573">
    <property type="entry name" value="AconitaseA/IPMdHydase_ssu_swvl"/>
</dbReference>
<comment type="caution">
    <text evidence="12">The sequence shown here is derived from an EMBL/GenBank/DDBJ whole genome shotgun (WGS) entry which is preliminary data.</text>
</comment>
<accession>A0ABQ5Z2Y5</accession>
<comment type="pathway">
    <text evidence="3 10">Amino-acid biosynthesis; L-leucine biosynthesis; L-leucine from 3-methyl-2-oxobutanoate: step 2/4.</text>
</comment>
<dbReference type="InterPro" id="IPR050075">
    <property type="entry name" value="LeuD"/>
</dbReference>
<evidence type="ECO:0000256" key="10">
    <source>
        <dbReference type="HAMAP-Rule" id="MF_01031"/>
    </source>
</evidence>
<evidence type="ECO:0000256" key="8">
    <source>
        <dbReference type="ARBA" id="ARBA00023239"/>
    </source>
</evidence>
<name>A0ABQ5Z2Y5_9SPHN</name>
<dbReference type="RefSeq" id="WP_029940558.1">
    <property type="nucleotide sequence ID" value="NZ_BSOO01000001.1"/>
</dbReference>
<organism evidence="12 13">
    <name type="scientific">Sphingomonas astaxanthinifaciens DSM 22298</name>
    <dbReference type="NCBI Taxonomy" id="1123267"/>
    <lineage>
        <taxon>Bacteria</taxon>
        <taxon>Pseudomonadati</taxon>
        <taxon>Pseudomonadota</taxon>
        <taxon>Alphaproteobacteria</taxon>
        <taxon>Sphingomonadales</taxon>
        <taxon>Sphingomonadaceae</taxon>
        <taxon>Sphingomonas</taxon>
    </lineage>
</organism>
<keyword evidence="7 10" id="KW-0028">Amino-acid biosynthesis</keyword>
<evidence type="ECO:0000256" key="1">
    <source>
        <dbReference type="ARBA" id="ARBA00000491"/>
    </source>
</evidence>
<evidence type="ECO:0000256" key="7">
    <source>
        <dbReference type="ARBA" id="ARBA00022605"/>
    </source>
</evidence>
<dbReference type="InterPro" id="IPR004431">
    <property type="entry name" value="3-IsopropMal_deHydase_ssu"/>
</dbReference>
<comment type="subunit">
    <text evidence="5 10">Heterodimer of LeuC and LeuD.</text>
</comment>
<dbReference type="EC" id="4.2.1.33" evidence="10"/>
<evidence type="ECO:0000313" key="12">
    <source>
        <dbReference type="EMBL" id="GLR46365.1"/>
    </source>
</evidence>
<dbReference type="EMBL" id="BSOO01000001">
    <property type="protein sequence ID" value="GLR46365.1"/>
    <property type="molecule type" value="Genomic_DNA"/>
</dbReference>
<dbReference type="InterPro" id="IPR033940">
    <property type="entry name" value="IPMI_Swivel"/>
</dbReference>
<gene>
    <name evidence="10 12" type="primary">leuD</name>
    <name evidence="12" type="ORF">GCM10007925_00760</name>
</gene>
<dbReference type="Pfam" id="PF00694">
    <property type="entry name" value="Aconitase_C"/>
    <property type="match status" value="1"/>
</dbReference>
<dbReference type="Proteomes" id="UP001156703">
    <property type="component" value="Unassembled WGS sequence"/>
</dbReference>
<comment type="catalytic activity">
    <reaction evidence="1 10">
        <text>(2R,3S)-3-isopropylmalate = (2S)-2-isopropylmalate</text>
        <dbReference type="Rhea" id="RHEA:32287"/>
        <dbReference type="ChEBI" id="CHEBI:1178"/>
        <dbReference type="ChEBI" id="CHEBI:35121"/>
        <dbReference type="EC" id="4.2.1.33"/>
    </reaction>
</comment>
<evidence type="ECO:0000313" key="13">
    <source>
        <dbReference type="Proteomes" id="UP001156703"/>
    </source>
</evidence>
<evidence type="ECO:0000256" key="4">
    <source>
        <dbReference type="ARBA" id="ARBA00009845"/>
    </source>
</evidence>
<dbReference type="PANTHER" id="PTHR43345">
    <property type="entry name" value="3-ISOPROPYLMALATE DEHYDRATASE SMALL SUBUNIT 2-RELATED-RELATED"/>
    <property type="match status" value="1"/>
</dbReference>